<dbReference type="GO" id="GO:0016020">
    <property type="term" value="C:membrane"/>
    <property type="evidence" value="ECO:0007669"/>
    <property type="project" value="UniProtKB-SubCell"/>
</dbReference>
<evidence type="ECO:0000313" key="7">
    <source>
        <dbReference type="EMBL" id="KAF4352171.1"/>
    </source>
</evidence>
<dbReference type="GO" id="GO:0022857">
    <property type="term" value="F:transmembrane transporter activity"/>
    <property type="evidence" value="ECO:0007669"/>
    <property type="project" value="InterPro"/>
</dbReference>
<keyword evidence="3 6" id="KW-0812">Transmembrane</keyword>
<dbReference type="Proteomes" id="UP000525078">
    <property type="component" value="Unassembled WGS sequence"/>
</dbReference>
<dbReference type="AlphaFoldDB" id="A0A7J6E1H1"/>
<accession>A0A7J6E1H1</accession>
<comment type="subcellular location">
    <subcellularLocation>
        <location evidence="1">Membrane</location>
        <topology evidence="1">Multi-pass membrane protein</topology>
    </subcellularLocation>
</comment>
<sequence>MRTGNGDGDYDSVVTAATSWGMHKGTIRVGAVPRPNSITTRLLVARPRLLIRRHRRYQAMQYSFRRRPVRSHHQPRTKWNQQLFQLTVVVYIQDNLSWVIGFGIPTVFMAGSIVFFFVGAPLYNHVKPEGSIFSGIAQVFVAAFKKRRLMIPAPTDNVDGDGSLLFYDPPLNGNVLSKLPRTNQFRFGQTWNDYFIMLSPIQLIVVSPDCHPLSLYVPSLSEAEDEFSFLTSPIK</sequence>
<dbReference type="PANTHER" id="PTHR11654">
    <property type="entry name" value="OLIGOPEPTIDE TRANSPORTER-RELATED"/>
    <property type="match status" value="1"/>
</dbReference>
<keyword evidence="4 6" id="KW-1133">Transmembrane helix</keyword>
<reference evidence="7 8" key="1">
    <citation type="journal article" date="2020" name="bioRxiv">
        <title>Sequence and annotation of 42 cannabis genomes reveals extensive copy number variation in cannabinoid synthesis and pathogen resistance genes.</title>
        <authorList>
            <person name="Mckernan K.J."/>
            <person name="Helbert Y."/>
            <person name="Kane L.T."/>
            <person name="Ebling H."/>
            <person name="Zhang L."/>
            <person name="Liu B."/>
            <person name="Eaton Z."/>
            <person name="Mclaughlin S."/>
            <person name="Kingan S."/>
            <person name="Baybayan P."/>
            <person name="Concepcion G."/>
            <person name="Jordan M."/>
            <person name="Riva A."/>
            <person name="Barbazuk W."/>
            <person name="Harkins T."/>
        </authorList>
    </citation>
    <scope>NUCLEOTIDE SEQUENCE [LARGE SCALE GENOMIC DNA]</scope>
    <source>
        <strain evidence="8">cv. Jamaican Lion 4</strain>
        <tissue evidence="7">Leaf</tissue>
    </source>
</reference>
<evidence type="ECO:0000313" key="8">
    <source>
        <dbReference type="Proteomes" id="UP000525078"/>
    </source>
</evidence>
<evidence type="ECO:0000256" key="1">
    <source>
        <dbReference type="ARBA" id="ARBA00004141"/>
    </source>
</evidence>
<feature type="transmembrane region" description="Helical" evidence="6">
    <location>
        <begin position="96"/>
        <end position="118"/>
    </location>
</feature>
<proteinExistence type="inferred from homology"/>
<dbReference type="Gene3D" id="1.20.1250.20">
    <property type="entry name" value="MFS general substrate transporter like domains"/>
    <property type="match status" value="1"/>
</dbReference>
<dbReference type="EMBL" id="JAATIP010000319">
    <property type="protein sequence ID" value="KAF4352171.1"/>
    <property type="molecule type" value="Genomic_DNA"/>
</dbReference>
<evidence type="ECO:0000256" key="4">
    <source>
        <dbReference type="ARBA" id="ARBA00022989"/>
    </source>
</evidence>
<keyword evidence="5 6" id="KW-0472">Membrane</keyword>
<comment type="similarity">
    <text evidence="2">Belongs to the major facilitator superfamily. Proton-dependent oligopeptide transporter (POT/PTR) (TC 2.A.17) family.</text>
</comment>
<protein>
    <submittedName>
        <fullName evidence="7">Uncharacterized protein</fullName>
    </submittedName>
</protein>
<dbReference type="Pfam" id="PF00854">
    <property type="entry name" value="PTR2"/>
    <property type="match status" value="1"/>
</dbReference>
<evidence type="ECO:0000256" key="3">
    <source>
        <dbReference type="ARBA" id="ARBA00022692"/>
    </source>
</evidence>
<evidence type="ECO:0000256" key="5">
    <source>
        <dbReference type="ARBA" id="ARBA00023136"/>
    </source>
</evidence>
<name>A0A7J6E1H1_CANSA</name>
<gene>
    <name evidence="7" type="ORF">F8388_020053</name>
</gene>
<evidence type="ECO:0000256" key="2">
    <source>
        <dbReference type="ARBA" id="ARBA00005982"/>
    </source>
</evidence>
<dbReference type="InterPro" id="IPR036259">
    <property type="entry name" value="MFS_trans_sf"/>
</dbReference>
<organism evidence="7 8">
    <name type="scientific">Cannabis sativa</name>
    <name type="common">Hemp</name>
    <name type="synonym">Marijuana</name>
    <dbReference type="NCBI Taxonomy" id="3483"/>
    <lineage>
        <taxon>Eukaryota</taxon>
        <taxon>Viridiplantae</taxon>
        <taxon>Streptophyta</taxon>
        <taxon>Embryophyta</taxon>
        <taxon>Tracheophyta</taxon>
        <taxon>Spermatophyta</taxon>
        <taxon>Magnoliopsida</taxon>
        <taxon>eudicotyledons</taxon>
        <taxon>Gunneridae</taxon>
        <taxon>Pentapetalae</taxon>
        <taxon>rosids</taxon>
        <taxon>fabids</taxon>
        <taxon>Rosales</taxon>
        <taxon>Cannabaceae</taxon>
        <taxon>Cannabis</taxon>
    </lineage>
</organism>
<comment type="caution">
    <text evidence="7">The sequence shown here is derived from an EMBL/GenBank/DDBJ whole genome shotgun (WGS) entry which is preliminary data.</text>
</comment>
<dbReference type="InterPro" id="IPR000109">
    <property type="entry name" value="POT_fam"/>
</dbReference>
<evidence type="ECO:0000256" key="6">
    <source>
        <dbReference type="SAM" id="Phobius"/>
    </source>
</evidence>